<dbReference type="STRING" id="29172.A0A0D8XQH8"/>
<proteinExistence type="predicted"/>
<dbReference type="SUPFAM" id="SSF48452">
    <property type="entry name" value="TPR-like"/>
    <property type="match status" value="1"/>
</dbReference>
<evidence type="ECO:0000313" key="1">
    <source>
        <dbReference type="EMBL" id="KJH44626.1"/>
    </source>
</evidence>
<reference evidence="2" key="2">
    <citation type="journal article" date="2016" name="Sci. Rep.">
        <title>Dictyocaulus viviparus genome, variome and transcriptome elucidate lungworm biology and support future intervention.</title>
        <authorList>
            <person name="McNulty S.N."/>
            <person name="Strube C."/>
            <person name="Rosa B.A."/>
            <person name="Martin J.C."/>
            <person name="Tyagi R."/>
            <person name="Choi Y.J."/>
            <person name="Wang Q."/>
            <person name="Hallsworth Pepin K."/>
            <person name="Zhang X."/>
            <person name="Ozersky P."/>
            <person name="Wilson R.K."/>
            <person name="Sternberg P.W."/>
            <person name="Gasser R.B."/>
            <person name="Mitreva M."/>
        </authorList>
    </citation>
    <scope>NUCLEOTIDE SEQUENCE [LARGE SCALE GENOMIC DNA]</scope>
    <source>
        <strain evidence="2">HannoverDv2000</strain>
    </source>
</reference>
<dbReference type="InterPro" id="IPR011990">
    <property type="entry name" value="TPR-like_helical_dom_sf"/>
</dbReference>
<name>A0A0D8XQH8_DICVI</name>
<organism evidence="1 2">
    <name type="scientific">Dictyocaulus viviparus</name>
    <name type="common">Bovine lungworm</name>
    <dbReference type="NCBI Taxonomy" id="29172"/>
    <lineage>
        <taxon>Eukaryota</taxon>
        <taxon>Metazoa</taxon>
        <taxon>Ecdysozoa</taxon>
        <taxon>Nematoda</taxon>
        <taxon>Chromadorea</taxon>
        <taxon>Rhabditida</taxon>
        <taxon>Rhabditina</taxon>
        <taxon>Rhabditomorpha</taxon>
        <taxon>Strongyloidea</taxon>
        <taxon>Metastrongylidae</taxon>
        <taxon>Dictyocaulus</taxon>
    </lineage>
</organism>
<keyword evidence="2" id="KW-1185">Reference proteome</keyword>
<protein>
    <recommendedName>
        <fullName evidence="3">Tetratricopeptide repeat protein</fullName>
    </recommendedName>
</protein>
<dbReference type="Gene3D" id="1.25.40.10">
    <property type="entry name" value="Tetratricopeptide repeat domain"/>
    <property type="match status" value="1"/>
</dbReference>
<reference evidence="1 2" key="1">
    <citation type="submission" date="2013-11" db="EMBL/GenBank/DDBJ databases">
        <title>Draft genome of the bovine lungworm Dictyocaulus viviparus.</title>
        <authorList>
            <person name="Mitreva M."/>
        </authorList>
    </citation>
    <scope>NUCLEOTIDE SEQUENCE [LARGE SCALE GENOMIC DNA]</scope>
    <source>
        <strain evidence="1 2">HannoverDv2000</strain>
    </source>
</reference>
<gene>
    <name evidence="1" type="ORF">DICVIV_09347</name>
</gene>
<dbReference type="OrthoDB" id="265717at2759"/>
<dbReference type="AlphaFoldDB" id="A0A0D8XQH8"/>
<evidence type="ECO:0000313" key="2">
    <source>
        <dbReference type="Proteomes" id="UP000053766"/>
    </source>
</evidence>
<accession>A0A0D8XQH8</accession>
<dbReference type="EMBL" id="KN716459">
    <property type="protein sequence ID" value="KJH44626.1"/>
    <property type="molecule type" value="Genomic_DNA"/>
</dbReference>
<sequence length="216" mass="24327">MANVITCAKCGNVVPKEYVMTAYRAMRFIDKVIENRELDQNMIPLIPPDNNEELLQLHLRAERCVRQCFPSNHPAVALHLRNIGTFLNNLSRYEDAEKYLRESLEIMEFALDSDHSMTIDCRKMLEQIPKKADDAVPEAIQASVSITDNPGHVSNAALMNKSRIVENTRESGNNFVGVDSSNVMESPINVSHVDTQDNNSTDFISDDHSDLPDLLI</sequence>
<evidence type="ECO:0008006" key="3">
    <source>
        <dbReference type="Google" id="ProtNLM"/>
    </source>
</evidence>
<dbReference type="Proteomes" id="UP000053766">
    <property type="component" value="Unassembled WGS sequence"/>
</dbReference>